<proteinExistence type="predicted"/>
<dbReference type="PANTHER" id="PTHR30363">
    <property type="entry name" value="HTH-TYPE TRANSCRIPTIONAL REGULATOR SRLR-RELATED"/>
    <property type="match status" value="1"/>
</dbReference>
<gene>
    <name evidence="3" type="ORF">HW450_00890</name>
</gene>
<organism evidence="3 4">
    <name type="scientific">Corynebacterium hindlerae</name>
    <dbReference type="NCBI Taxonomy" id="699041"/>
    <lineage>
        <taxon>Bacteria</taxon>
        <taxon>Bacillati</taxon>
        <taxon>Actinomycetota</taxon>
        <taxon>Actinomycetes</taxon>
        <taxon>Mycobacteriales</taxon>
        <taxon>Corynebacteriaceae</taxon>
        <taxon>Corynebacterium</taxon>
    </lineage>
</organism>
<dbReference type="Proteomes" id="UP000515570">
    <property type="component" value="Chromosome"/>
</dbReference>
<dbReference type="EMBL" id="CP059833">
    <property type="protein sequence ID" value="QMV85353.1"/>
    <property type="molecule type" value="Genomic_DNA"/>
</dbReference>
<reference evidence="3 4" key="1">
    <citation type="submission" date="2020-07" db="EMBL/GenBank/DDBJ databases">
        <title>non toxigenic Corynebacterium sp. nov from a clinical source.</title>
        <authorList>
            <person name="Bernier A.-M."/>
            <person name="Bernard K."/>
        </authorList>
    </citation>
    <scope>NUCLEOTIDE SEQUENCE [LARGE SCALE GENOMIC DNA]</scope>
    <source>
        <strain evidence="4">NML 93-0612</strain>
    </source>
</reference>
<dbReference type="InterPro" id="IPR036390">
    <property type="entry name" value="WH_DNA-bd_sf"/>
</dbReference>
<dbReference type="PANTHER" id="PTHR30363:SF28">
    <property type="entry name" value="TRANSCRIPTIONAL REGULATORY PROTEIN-RELATED"/>
    <property type="match status" value="1"/>
</dbReference>
<dbReference type="Pfam" id="PF01022">
    <property type="entry name" value="HTH_5"/>
    <property type="match status" value="1"/>
</dbReference>
<dbReference type="RefSeq" id="WP_182386175.1">
    <property type="nucleotide sequence ID" value="NZ_CP059833.1"/>
</dbReference>
<keyword evidence="4" id="KW-1185">Reference proteome</keyword>
<protein>
    <submittedName>
        <fullName evidence="3">Transcriptional regulator</fullName>
    </submittedName>
</protein>
<evidence type="ECO:0000313" key="3">
    <source>
        <dbReference type="EMBL" id="QMV85353.1"/>
    </source>
</evidence>
<dbReference type="InterPro" id="IPR011991">
    <property type="entry name" value="ArsR-like_HTH"/>
</dbReference>
<sequence length="238" mass="24995">MTHSDNADGRTRSEIMVTLLRSGPCSASFLGQHLGISAAGVRRHLDILEAEGLAEVAPARSSAQRGRGRPAKSFVLTDRGRSQFGHDYDTLAASALEALRETGGEEAVRAFARKRIEKIVAGITPADASEDSVKQTTEQIVAAFAKSGYAASTSEAGGGVQLCQHHCPISHVASEFPELCEAEHRAIAELLGQHVQPLATIVDGHGICTTNIPLTPINNSPKAPRVTKEGAANDAGNS</sequence>
<feature type="region of interest" description="Disordered" evidence="1">
    <location>
        <begin position="218"/>
        <end position="238"/>
    </location>
</feature>
<evidence type="ECO:0000259" key="2">
    <source>
        <dbReference type="Pfam" id="PF01022"/>
    </source>
</evidence>
<feature type="domain" description="HTH arsR-type" evidence="2">
    <location>
        <begin position="11"/>
        <end position="55"/>
    </location>
</feature>
<dbReference type="AlphaFoldDB" id="A0A7G5FFG2"/>
<dbReference type="InterPro" id="IPR001845">
    <property type="entry name" value="HTH_ArsR_DNA-bd_dom"/>
</dbReference>
<accession>A0A7G5FFG2</accession>
<dbReference type="Gene3D" id="1.10.10.10">
    <property type="entry name" value="Winged helix-like DNA-binding domain superfamily/Winged helix DNA-binding domain"/>
    <property type="match status" value="1"/>
</dbReference>
<dbReference type="GO" id="GO:0003700">
    <property type="term" value="F:DNA-binding transcription factor activity"/>
    <property type="evidence" value="ECO:0007669"/>
    <property type="project" value="InterPro"/>
</dbReference>
<evidence type="ECO:0000313" key="4">
    <source>
        <dbReference type="Proteomes" id="UP000515570"/>
    </source>
</evidence>
<evidence type="ECO:0000256" key="1">
    <source>
        <dbReference type="SAM" id="MobiDB-lite"/>
    </source>
</evidence>
<name>A0A7G5FFG2_9CORY</name>
<dbReference type="InterPro" id="IPR050313">
    <property type="entry name" value="Carb_Metab_HTH_regulators"/>
</dbReference>
<dbReference type="SUPFAM" id="SSF46785">
    <property type="entry name" value="Winged helix' DNA-binding domain"/>
    <property type="match status" value="1"/>
</dbReference>
<dbReference type="CDD" id="cd00090">
    <property type="entry name" value="HTH_ARSR"/>
    <property type="match status" value="1"/>
</dbReference>
<dbReference type="InterPro" id="IPR036388">
    <property type="entry name" value="WH-like_DNA-bd_sf"/>
</dbReference>